<dbReference type="Proteomes" id="UP000054903">
    <property type="component" value="Unassembled WGS sequence"/>
</dbReference>
<feature type="domain" description="VOC" evidence="1">
    <location>
        <begin position="2"/>
        <end position="116"/>
    </location>
</feature>
<protein>
    <submittedName>
        <fullName evidence="2">Glyoxalase/bleomycin resistance protein/dioxygenase</fullName>
    </submittedName>
</protein>
<dbReference type="PROSITE" id="PS51819">
    <property type="entry name" value="VOC"/>
    <property type="match status" value="1"/>
</dbReference>
<keyword evidence="3" id="KW-1185">Reference proteome</keyword>
<sequence length="156" mass="16858">MKRFHIHVAVTDLTASIRFYSALFAAEPTVVKNDYAKWMLDDPRVNFAISQRGATPGLDHLGVQVENEAELAEMHDRLAGAALPVDTQVDTACCYAKSNKYWTVDPQGIAWESYHTLNGIPVFGESRHAQNSAPASEVGACCAPSSGKPVGVPVKS</sequence>
<dbReference type="PANTHER" id="PTHR41294">
    <property type="entry name" value="CADMIUM-INDUCED PROTEIN CADI"/>
    <property type="match status" value="1"/>
</dbReference>
<accession>A0A158CXC6</accession>
<dbReference type="InterPro" id="IPR052393">
    <property type="entry name" value="Cadmium-induced_rsp"/>
</dbReference>
<dbReference type="InterPro" id="IPR037523">
    <property type="entry name" value="VOC_core"/>
</dbReference>
<gene>
    <name evidence="2" type="ORF">AWB77_04673</name>
</gene>
<reference evidence="2" key="1">
    <citation type="submission" date="2016-01" db="EMBL/GenBank/DDBJ databases">
        <authorList>
            <person name="Peeters C."/>
        </authorList>
    </citation>
    <scope>NUCLEOTIDE SEQUENCE</scope>
    <source>
        <strain evidence="2">LMG 29320</strain>
    </source>
</reference>
<dbReference type="PANTHER" id="PTHR41294:SF1">
    <property type="entry name" value="CADMIUM-INDUCED PROTEIN CADI"/>
    <property type="match status" value="1"/>
</dbReference>
<dbReference type="RefSeq" id="WP_061136759.1">
    <property type="nucleotide sequence ID" value="NZ_FCNX02000012.1"/>
</dbReference>
<dbReference type="AlphaFoldDB" id="A0A158CXC6"/>
<organism evidence="2 3">
    <name type="scientific">Caballeronia fortuita</name>
    <dbReference type="NCBI Taxonomy" id="1777138"/>
    <lineage>
        <taxon>Bacteria</taxon>
        <taxon>Pseudomonadati</taxon>
        <taxon>Pseudomonadota</taxon>
        <taxon>Betaproteobacteria</taxon>
        <taxon>Burkholderiales</taxon>
        <taxon>Burkholderiaceae</taxon>
        <taxon>Caballeronia</taxon>
    </lineage>
</organism>
<name>A0A158CXC6_9BURK</name>
<comment type="caution">
    <text evidence="2">The sequence shown here is derived from an EMBL/GenBank/DDBJ whole genome shotgun (WGS) entry which is preliminary data.</text>
</comment>
<dbReference type="STRING" id="1777138.AWB77_04673"/>
<dbReference type="Pfam" id="PF00903">
    <property type="entry name" value="Glyoxalase"/>
    <property type="match status" value="1"/>
</dbReference>
<dbReference type="InterPro" id="IPR004360">
    <property type="entry name" value="Glyas_Fos-R_dOase_dom"/>
</dbReference>
<dbReference type="Gene3D" id="3.10.180.10">
    <property type="entry name" value="2,3-Dihydroxybiphenyl 1,2-Dioxygenase, domain 1"/>
    <property type="match status" value="1"/>
</dbReference>
<proteinExistence type="predicted"/>
<dbReference type="EMBL" id="FCNX02000012">
    <property type="protein sequence ID" value="SAK86993.1"/>
    <property type="molecule type" value="Genomic_DNA"/>
</dbReference>
<dbReference type="NCBIfam" id="NF041414">
    <property type="entry name" value="ArsI_CadI_VOC"/>
    <property type="match status" value="1"/>
</dbReference>
<dbReference type="InterPro" id="IPR049789">
    <property type="entry name" value="ArsI/CadI-like"/>
</dbReference>
<dbReference type="OrthoDB" id="9789608at2"/>
<evidence type="ECO:0000313" key="2">
    <source>
        <dbReference type="EMBL" id="SAK86993.1"/>
    </source>
</evidence>
<dbReference type="GO" id="GO:0046686">
    <property type="term" value="P:response to cadmium ion"/>
    <property type="evidence" value="ECO:0007669"/>
    <property type="project" value="TreeGrafter"/>
</dbReference>
<dbReference type="InterPro" id="IPR029068">
    <property type="entry name" value="Glyas_Bleomycin-R_OHBP_Dase"/>
</dbReference>
<dbReference type="SUPFAM" id="SSF54593">
    <property type="entry name" value="Glyoxalase/Bleomycin resistance protein/Dihydroxybiphenyl dioxygenase"/>
    <property type="match status" value="1"/>
</dbReference>
<evidence type="ECO:0000313" key="3">
    <source>
        <dbReference type="Proteomes" id="UP000054903"/>
    </source>
</evidence>
<evidence type="ECO:0000259" key="1">
    <source>
        <dbReference type="PROSITE" id="PS51819"/>
    </source>
</evidence>